<organism evidence="2 3">
    <name type="scientific">Rubus argutus</name>
    <name type="common">Southern blackberry</name>
    <dbReference type="NCBI Taxonomy" id="59490"/>
    <lineage>
        <taxon>Eukaryota</taxon>
        <taxon>Viridiplantae</taxon>
        <taxon>Streptophyta</taxon>
        <taxon>Embryophyta</taxon>
        <taxon>Tracheophyta</taxon>
        <taxon>Spermatophyta</taxon>
        <taxon>Magnoliopsida</taxon>
        <taxon>eudicotyledons</taxon>
        <taxon>Gunneridae</taxon>
        <taxon>Pentapetalae</taxon>
        <taxon>rosids</taxon>
        <taxon>fabids</taxon>
        <taxon>Rosales</taxon>
        <taxon>Rosaceae</taxon>
        <taxon>Rosoideae</taxon>
        <taxon>Rosoideae incertae sedis</taxon>
        <taxon>Rubus</taxon>
    </lineage>
</organism>
<evidence type="ECO:0000313" key="3">
    <source>
        <dbReference type="Proteomes" id="UP001457282"/>
    </source>
</evidence>
<dbReference type="PANTHER" id="PTHR21529:SF4">
    <property type="entry name" value="TPR AND ANKYRIN REPEAT-CONTAINING PROTEIN 1"/>
    <property type="match status" value="1"/>
</dbReference>
<feature type="domain" description="DUF6469" evidence="1">
    <location>
        <begin position="67"/>
        <end position="196"/>
    </location>
</feature>
<dbReference type="PANTHER" id="PTHR21529">
    <property type="entry name" value="MAMMARY TURMOR VIRUS RECEPTOR HOMOLOG 1, 2 MTVR1, 2"/>
    <property type="match status" value="1"/>
</dbReference>
<proteinExistence type="predicted"/>
<dbReference type="Proteomes" id="UP001457282">
    <property type="component" value="Unassembled WGS sequence"/>
</dbReference>
<dbReference type="AlphaFoldDB" id="A0AAW1XHF6"/>
<sequence length="623" mass="71678">MCTNQMEGFSDIVLSWSLDDIFNENLYKHQVEKIRESVQPFGSYSYPLLDETRAQLHSSMKSMHSAPFGQVISFQETMPYGETKLYNIEVDCWRNSDCGVELYKTLPGDVFVLADAKLETVSDLQNLGRWWSFLIVIEVSTNKQEDDRTSLSLKVRAPREIEVNNINGLQTSPFVVFLANITPNLRIWNAMHMCINSRWKVLFSDNFMKSFKNLKSFQKKISVLNLLLKLSSGWRPKKRNVDTICKSSLMMLKQFKVDDLYVVLTTDIEKNLGYMQVLRIWDVLPGLLDIQELTDRLDCIFNRYTERFISLCKEKCLEGDLEVPASWPPSLDVSRYKECSTESLINFFGDSSGNRSYVEDSKVNESLFLMKFYSLASGAVNFLLSDREGTEVALPFEVSDQERETILYNRSTFILGRSGTGKTTVLTTKLCQKEQQHRMADEGFYDVESNAARYVIGNNEVGQSSTSAVTKGTVLRQLFVTVSPKLCFAVKQHFLHLKSFACGVSSSVDLDNFDDEEAQFRDIPDSFLDIPPKLYPLFITFHKFLMMLDGSLGNSYFERFVDITKLPCNRLRSSRSVVLQTFLTTREVTYERFNSSYWPHFDVQLTKKLDASRVFTEIVWAQM</sequence>
<reference evidence="2 3" key="1">
    <citation type="journal article" date="2023" name="G3 (Bethesda)">
        <title>A chromosome-length genome assembly and annotation of blackberry (Rubus argutus, cv. 'Hillquist').</title>
        <authorList>
            <person name="Bruna T."/>
            <person name="Aryal R."/>
            <person name="Dudchenko O."/>
            <person name="Sargent D.J."/>
            <person name="Mead D."/>
            <person name="Buti M."/>
            <person name="Cavallini A."/>
            <person name="Hytonen T."/>
            <person name="Andres J."/>
            <person name="Pham M."/>
            <person name="Weisz D."/>
            <person name="Mascagni F."/>
            <person name="Usai G."/>
            <person name="Natali L."/>
            <person name="Bassil N."/>
            <person name="Fernandez G.E."/>
            <person name="Lomsadze A."/>
            <person name="Armour M."/>
            <person name="Olukolu B."/>
            <person name="Poorten T."/>
            <person name="Britton C."/>
            <person name="Davik J."/>
            <person name="Ashrafi H."/>
            <person name="Aiden E.L."/>
            <person name="Borodovsky M."/>
            <person name="Worthington M."/>
        </authorList>
    </citation>
    <scope>NUCLEOTIDE SEQUENCE [LARGE SCALE GENOMIC DNA]</scope>
    <source>
        <strain evidence="2">PI 553951</strain>
    </source>
</reference>
<evidence type="ECO:0000313" key="2">
    <source>
        <dbReference type="EMBL" id="KAK9935666.1"/>
    </source>
</evidence>
<comment type="caution">
    <text evidence="2">The sequence shown here is derived from an EMBL/GenBank/DDBJ whole genome shotgun (WGS) entry which is preliminary data.</text>
</comment>
<dbReference type="EMBL" id="JBEDUW010000004">
    <property type="protein sequence ID" value="KAK9935666.1"/>
    <property type="molecule type" value="Genomic_DNA"/>
</dbReference>
<name>A0AAW1XHF6_RUBAR</name>
<evidence type="ECO:0000259" key="1">
    <source>
        <dbReference type="Pfam" id="PF20073"/>
    </source>
</evidence>
<keyword evidence="3" id="KW-1185">Reference proteome</keyword>
<gene>
    <name evidence="2" type="ORF">M0R45_022756</name>
</gene>
<dbReference type="InterPro" id="IPR045529">
    <property type="entry name" value="DUF6469"/>
</dbReference>
<protein>
    <recommendedName>
        <fullName evidence="1">DUF6469 domain-containing protein</fullName>
    </recommendedName>
</protein>
<accession>A0AAW1XHF6</accession>
<dbReference type="Pfam" id="PF20073">
    <property type="entry name" value="DUF6469"/>
    <property type="match status" value="1"/>
</dbReference>
<dbReference type="InterPro" id="IPR039904">
    <property type="entry name" value="TRANK1"/>
</dbReference>